<dbReference type="InterPro" id="IPR002156">
    <property type="entry name" value="RNaseH_domain"/>
</dbReference>
<name>A0ABD4SY79_9CYAN</name>
<evidence type="ECO:0000313" key="13">
    <source>
        <dbReference type="Proteomes" id="UP000031561"/>
    </source>
</evidence>
<dbReference type="CDD" id="cd09278">
    <property type="entry name" value="RNase_HI_prokaryote_like"/>
    <property type="match status" value="1"/>
</dbReference>
<comment type="catalytic activity">
    <reaction evidence="1 10">
        <text>Endonucleolytic cleavage to 5'-phosphomonoester.</text>
        <dbReference type="EC" id="3.1.26.4"/>
    </reaction>
</comment>
<dbReference type="InterPro" id="IPR036397">
    <property type="entry name" value="RNaseH_sf"/>
</dbReference>
<protein>
    <recommendedName>
        <fullName evidence="4 10">Ribonuclease H</fullName>
        <shortName evidence="10">RNase H</shortName>
        <ecNumber evidence="4 10">3.1.26.4</ecNumber>
    </recommendedName>
</protein>
<dbReference type="InterPro" id="IPR050092">
    <property type="entry name" value="RNase_H"/>
</dbReference>
<dbReference type="GO" id="GO:0000287">
    <property type="term" value="F:magnesium ion binding"/>
    <property type="evidence" value="ECO:0007669"/>
    <property type="project" value="UniProtKB-UniRule"/>
</dbReference>
<proteinExistence type="inferred from homology"/>
<dbReference type="GO" id="GO:0005737">
    <property type="term" value="C:cytoplasm"/>
    <property type="evidence" value="ECO:0007669"/>
    <property type="project" value="UniProtKB-SubCell"/>
</dbReference>
<keyword evidence="7 10" id="KW-0255">Endonuclease</keyword>
<dbReference type="PROSITE" id="PS50879">
    <property type="entry name" value="RNASE_H_1"/>
    <property type="match status" value="1"/>
</dbReference>
<comment type="function">
    <text evidence="10">Endonuclease that specifically degrades the RNA of RNA-DNA hybrids.</text>
</comment>
<evidence type="ECO:0000256" key="1">
    <source>
        <dbReference type="ARBA" id="ARBA00000077"/>
    </source>
</evidence>
<dbReference type="PANTHER" id="PTHR10642:SF26">
    <property type="entry name" value="RIBONUCLEASE H1"/>
    <property type="match status" value="1"/>
</dbReference>
<keyword evidence="13" id="KW-1185">Reference proteome</keyword>
<dbReference type="Proteomes" id="UP000031561">
    <property type="component" value="Unassembled WGS sequence"/>
</dbReference>
<dbReference type="InterPro" id="IPR012337">
    <property type="entry name" value="RNaseH-like_sf"/>
</dbReference>
<comment type="similarity">
    <text evidence="2 10">Belongs to the RNase H family.</text>
</comment>
<dbReference type="EC" id="3.1.26.4" evidence="4 10"/>
<dbReference type="Gene3D" id="3.30.420.10">
    <property type="entry name" value="Ribonuclease H-like superfamily/Ribonuclease H"/>
    <property type="match status" value="1"/>
</dbReference>
<evidence type="ECO:0000256" key="7">
    <source>
        <dbReference type="ARBA" id="ARBA00022759"/>
    </source>
</evidence>
<evidence type="ECO:0000256" key="6">
    <source>
        <dbReference type="ARBA" id="ARBA00022723"/>
    </source>
</evidence>
<dbReference type="AlphaFoldDB" id="A0ABD4SY79"/>
<evidence type="ECO:0000256" key="8">
    <source>
        <dbReference type="ARBA" id="ARBA00022801"/>
    </source>
</evidence>
<dbReference type="RefSeq" id="WP_166278924.1">
    <property type="nucleotide sequence ID" value="NZ_JTHE03000005.1"/>
</dbReference>
<keyword evidence="6 10" id="KW-0479">Metal-binding</keyword>
<evidence type="ECO:0000256" key="9">
    <source>
        <dbReference type="ARBA" id="ARBA00022842"/>
    </source>
</evidence>
<evidence type="ECO:0000256" key="10">
    <source>
        <dbReference type="HAMAP-Rule" id="MF_00042"/>
    </source>
</evidence>
<feature type="binding site" evidence="10">
    <location>
        <position position="13"/>
    </location>
    <ligand>
        <name>Mg(2+)</name>
        <dbReference type="ChEBI" id="CHEBI:18420"/>
        <label>2</label>
    </ligand>
</feature>
<dbReference type="EMBL" id="JTHE03000005">
    <property type="protein sequence ID" value="MCM1981421.1"/>
    <property type="molecule type" value="Genomic_DNA"/>
</dbReference>
<comment type="caution">
    <text evidence="12">The sequence shown here is derived from an EMBL/GenBank/DDBJ whole genome shotgun (WGS) entry which is preliminary data.</text>
</comment>
<comment type="subunit">
    <text evidence="3 10">Monomer.</text>
</comment>
<dbReference type="GO" id="GO:0004523">
    <property type="term" value="F:RNA-DNA hybrid ribonuclease activity"/>
    <property type="evidence" value="ECO:0007669"/>
    <property type="project" value="UniProtKB-UniRule"/>
</dbReference>
<evidence type="ECO:0000256" key="4">
    <source>
        <dbReference type="ARBA" id="ARBA00012180"/>
    </source>
</evidence>
<comment type="subcellular location">
    <subcellularLocation>
        <location evidence="10">Cytoplasm</location>
    </subcellularLocation>
</comment>
<evidence type="ECO:0000313" key="12">
    <source>
        <dbReference type="EMBL" id="MCM1981421.1"/>
    </source>
</evidence>
<evidence type="ECO:0000256" key="5">
    <source>
        <dbReference type="ARBA" id="ARBA00022722"/>
    </source>
</evidence>
<feature type="domain" description="RNase H type-1" evidence="11">
    <location>
        <begin position="4"/>
        <end position="148"/>
    </location>
</feature>
<comment type="cofactor">
    <cofactor evidence="10">
        <name>Mg(2+)</name>
        <dbReference type="ChEBI" id="CHEBI:18420"/>
    </cofactor>
    <text evidence="10">Binds 1 Mg(2+) ion per subunit. May bind a second metal ion at a regulatory site, or after substrate binding.</text>
</comment>
<dbReference type="SUPFAM" id="SSF53098">
    <property type="entry name" value="Ribonuclease H-like"/>
    <property type="match status" value="1"/>
</dbReference>
<dbReference type="HAMAP" id="MF_00042">
    <property type="entry name" value="RNase_H"/>
    <property type="match status" value="1"/>
</dbReference>
<evidence type="ECO:0000259" key="11">
    <source>
        <dbReference type="PROSITE" id="PS50879"/>
    </source>
</evidence>
<keyword evidence="9 10" id="KW-0460">Magnesium</keyword>
<gene>
    <name evidence="10 12" type="primary">rnhA</name>
    <name evidence="12" type="ORF">QQ91_0001060</name>
</gene>
<dbReference type="Pfam" id="PF00075">
    <property type="entry name" value="RNase_H"/>
    <property type="match status" value="1"/>
</dbReference>
<accession>A0ABD4SY79</accession>
<dbReference type="InterPro" id="IPR022892">
    <property type="entry name" value="RNaseHI"/>
</dbReference>
<feature type="binding site" evidence="10">
    <location>
        <position position="77"/>
    </location>
    <ligand>
        <name>Mg(2+)</name>
        <dbReference type="ChEBI" id="CHEBI:18420"/>
        <label>1</label>
    </ligand>
</feature>
<keyword evidence="5 10" id="KW-0540">Nuclease</keyword>
<evidence type="ECO:0000256" key="2">
    <source>
        <dbReference type="ARBA" id="ARBA00005300"/>
    </source>
</evidence>
<reference evidence="12 13" key="1">
    <citation type="journal article" date="2015" name="Genome Announc.">
        <title>Draft Genome Sequence of Filamentous Marine Cyanobacterium Lyngbya confervoides Strain BDU141951.</title>
        <authorList>
            <person name="Chandrababunaidu M.M."/>
            <person name="Sen D."/>
            <person name="Tripathy S."/>
        </authorList>
    </citation>
    <scope>NUCLEOTIDE SEQUENCE [LARGE SCALE GENOMIC DNA]</scope>
    <source>
        <strain evidence="12 13">BDU141951</strain>
    </source>
</reference>
<evidence type="ECO:0000256" key="3">
    <source>
        <dbReference type="ARBA" id="ARBA00011245"/>
    </source>
</evidence>
<keyword evidence="10" id="KW-0963">Cytoplasm</keyword>
<dbReference type="NCBIfam" id="NF001236">
    <property type="entry name" value="PRK00203.1"/>
    <property type="match status" value="1"/>
</dbReference>
<sequence>MSGVVAINCVYTDGACSGNPGPGGWAVVAYFEDGSVQEMGGFEAETTNNRMELQAAIAALQFIAQHPSAQRVELYTDSEYVKKGATQWLEGWKRRSWKTAQGKPVLNQDLWMALDRVQRDQVDWFYVKGHSGNPGNERCDQIARGFAQDQTFPLNQPAGGSVVQTSPSSQPVLAQSHSSLLPMMHSHDSHHDTVDISADQARMQRLQHLLETLKIAQDIAQTGFLITSSELADLMHVHPSAVTSRGEAWVWRNWTVSRVRRESNQILWQLQEGGEP</sequence>
<dbReference type="GO" id="GO:0006401">
    <property type="term" value="P:RNA catabolic process"/>
    <property type="evidence" value="ECO:0007669"/>
    <property type="project" value="UniProtKB-UniRule"/>
</dbReference>
<dbReference type="PANTHER" id="PTHR10642">
    <property type="entry name" value="RIBONUCLEASE H1"/>
    <property type="match status" value="1"/>
</dbReference>
<organism evidence="12 13">
    <name type="scientific">Lyngbya confervoides BDU141951</name>
    <dbReference type="NCBI Taxonomy" id="1574623"/>
    <lineage>
        <taxon>Bacteria</taxon>
        <taxon>Bacillati</taxon>
        <taxon>Cyanobacteriota</taxon>
        <taxon>Cyanophyceae</taxon>
        <taxon>Oscillatoriophycideae</taxon>
        <taxon>Oscillatoriales</taxon>
        <taxon>Microcoleaceae</taxon>
        <taxon>Lyngbya</taxon>
    </lineage>
</organism>
<feature type="binding site" evidence="10">
    <location>
        <position position="13"/>
    </location>
    <ligand>
        <name>Mg(2+)</name>
        <dbReference type="ChEBI" id="CHEBI:18420"/>
        <label>1</label>
    </ligand>
</feature>
<feature type="binding site" evidence="10">
    <location>
        <position position="140"/>
    </location>
    <ligand>
        <name>Mg(2+)</name>
        <dbReference type="ChEBI" id="CHEBI:18420"/>
        <label>2</label>
    </ligand>
</feature>
<keyword evidence="8 10" id="KW-0378">Hydrolase</keyword>
<feature type="binding site" evidence="10">
    <location>
        <position position="52"/>
    </location>
    <ligand>
        <name>Mg(2+)</name>
        <dbReference type="ChEBI" id="CHEBI:18420"/>
        <label>1</label>
    </ligand>
</feature>